<dbReference type="GO" id="GO:0016020">
    <property type="term" value="C:membrane"/>
    <property type="evidence" value="ECO:0007669"/>
    <property type="project" value="UniProtKB-SubCell"/>
</dbReference>
<comment type="caution">
    <text evidence="6">The sequence shown here is derived from an EMBL/GenBank/DDBJ whole genome shotgun (WGS) entry which is preliminary data.</text>
</comment>
<dbReference type="Proteomes" id="UP000233551">
    <property type="component" value="Unassembled WGS sequence"/>
</dbReference>
<reference evidence="6 7" key="1">
    <citation type="submission" date="2017-11" db="EMBL/GenBank/DDBJ databases">
        <title>De-novo sequencing of pomegranate (Punica granatum L.) genome.</title>
        <authorList>
            <person name="Akparov Z."/>
            <person name="Amiraslanov A."/>
            <person name="Hajiyeva S."/>
            <person name="Abbasov M."/>
            <person name="Kaur K."/>
            <person name="Hamwieh A."/>
            <person name="Solovyev V."/>
            <person name="Salamov A."/>
            <person name="Braich B."/>
            <person name="Kosarev P."/>
            <person name="Mahmoud A."/>
            <person name="Hajiyev E."/>
            <person name="Babayeva S."/>
            <person name="Izzatullayeva V."/>
            <person name="Mammadov A."/>
            <person name="Mammadov A."/>
            <person name="Sharifova S."/>
            <person name="Ojaghi J."/>
            <person name="Eynullazada K."/>
            <person name="Bayramov B."/>
            <person name="Abdulazimova A."/>
            <person name="Shahmuradov I."/>
        </authorList>
    </citation>
    <scope>NUCLEOTIDE SEQUENCE [LARGE SCALE GENOMIC DNA]</scope>
    <source>
        <strain evidence="7">cv. AG2017</strain>
        <tissue evidence="6">Leaf</tissue>
    </source>
</reference>
<dbReference type="PANTHER" id="PTHR47974">
    <property type="entry name" value="OS07G0415500 PROTEIN"/>
    <property type="match status" value="1"/>
</dbReference>
<keyword evidence="5" id="KW-0472">Membrane</keyword>
<gene>
    <name evidence="6" type="ORF">CRG98_031034</name>
</gene>
<evidence type="ECO:0000256" key="5">
    <source>
        <dbReference type="ARBA" id="ARBA00023136"/>
    </source>
</evidence>
<comment type="subcellular location">
    <subcellularLocation>
        <location evidence="1">Membrane</location>
        <topology evidence="1">Single-pass membrane protein</topology>
    </subcellularLocation>
</comment>
<evidence type="ECO:0008006" key="8">
    <source>
        <dbReference type="Google" id="ProtNLM"/>
    </source>
</evidence>
<name>A0A2I0IX61_PUNGR</name>
<evidence type="ECO:0000313" key="7">
    <source>
        <dbReference type="Proteomes" id="UP000233551"/>
    </source>
</evidence>
<dbReference type="EMBL" id="PGOL01002370">
    <property type="protein sequence ID" value="PKI48574.1"/>
    <property type="molecule type" value="Genomic_DNA"/>
</dbReference>
<evidence type="ECO:0000256" key="1">
    <source>
        <dbReference type="ARBA" id="ARBA00004167"/>
    </source>
</evidence>
<keyword evidence="7" id="KW-1185">Reference proteome</keyword>
<protein>
    <recommendedName>
        <fullName evidence="8">Serine-threonine/tyrosine-protein kinase catalytic domain-containing protein</fullName>
    </recommendedName>
</protein>
<keyword evidence="3" id="KW-0732">Signal</keyword>
<dbReference type="PANTHER" id="PTHR47974:SF4">
    <property type="entry name" value="RECEPTOR-LIKE SERINE_THREONINE-PROTEIN KINASE"/>
    <property type="match status" value="1"/>
</dbReference>
<evidence type="ECO:0000313" key="6">
    <source>
        <dbReference type="EMBL" id="PKI48574.1"/>
    </source>
</evidence>
<evidence type="ECO:0000256" key="2">
    <source>
        <dbReference type="ARBA" id="ARBA00022692"/>
    </source>
</evidence>
<evidence type="ECO:0000256" key="3">
    <source>
        <dbReference type="ARBA" id="ARBA00022729"/>
    </source>
</evidence>
<proteinExistence type="predicted"/>
<dbReference type="STRING" id="22663.A0A2I0IX61"/>
<keyword evidence="4" id="KW-1133">Transmembrane helix</keyword>
<evidence type="ECO:0000256" key="4">
    <source>
        <dbReference type="ARBA" id="ARBA00022989"/>
    </source>
</evidence>
<dbReference type="Gene3D" id="1.10.510.10">
    <property type="entry name" value="Transferase(Phosphotransferase) domain 1"/>
    <property type="match status" value="1"/>
</dbReference>
<dbReference type="AlphaFoldDB" id="A0A2I0IX61"/>
<sequence length="93" mass="10645">MDVVEGEEEVEEAQLAKFVGVVRRNIQSDPEDNTWIEKVLDPRLRGHYSKRQARALVEVGIVCVEEDRSKRPTMDNIVDVLLECDNEPNVPAR</sequence>
<organism evidence="6 7">
    <name type="scientific">Punica granatum</name>
    <name type="common">Pomegranate</name>
    <dbReference type="NCBI Taxonomy" id="22663"/>
    <lineage>
        <taxon>Eukaryota</taxon>
        <taxon>Viridiplantae</taxon>
        <taxon>Streptophyta</taxon>
        <taxon>Embryophyta</taxon>
        <taxon>Tracheophyta</taxon>
        <taxon>Spermatophyta</taxon>
        <taxon>Magnoliopsida</taxon>
        <taxon>eudicotyledons</taxon>
        <taxon>Gunneridae</taxon>
        <taxon>Pentapetalae</taxon>
        <taxon>rosids</taxon>
        <taxon>malvids</taxon>
        <taxon>Myrtales</taxon>
        <taxon>Lythraceae</taxon>
        <taxon>Punica</taxon>
    </lineage>
</organism>
<accession>A0A2I0IX61</accession>
<keyword evidence="2" id="KW-0812">Transmembrane</keyword>